<dbReference type="Proteomes" id="UP000515154">
    <property type="component" value="Linkage group LG8"/>
</dbReference>
<name>A0A6P7SNB7_9MOLL</name>
<dbReference type="GO" id="GO:0000729">
    <property type="term" value="P:DNA double-strand break processing"/>
    <property type="evidence" value="ECO:0007669"/>
    <property type="project" value="TreeGrafter"/>
</dbReference>
<sequence length="229" mass="27322">MLTTEQYRVIFLYEYKLDHSATEALRNIKRAFGNDSVDFRTVRRWFQRFRSGNEILKNEPRRRPKSVIRHDQLNALVKGNPRTTVRKIGSLVQTSPATACRHLKKIGKVKKMDRFVPHQLNDIQRNRRLTVCSKLISRLYRLITCDEKWILFDNSRWTGQWLDERESPKHYPKPSLHHKKMMITVSWSIKGVIHYSFLQQGKTVTATSYCREIDFMHEKLKKKQPRLVN</sequence>
<dbReference type="GO" id="GO:0035861">
    <property type="term" value="C:site of double-strand break"/>
    <property type="evidence" value="ECO:0007669"/>
    <property type="project" value="TreeGrafter"/>
</dbReference>
<keyword evidence="2" id="KW-1185">Reference proteome</keyword>
<dbReference type="GO" id="GO:0044547">
    <property type="term" value="F:DNA topoisomerase binding"/>
    <property type="evidence" value="ECO:0007669"/>
    <property type="project" value="TreeGrafter"/>
</dbReference>
<dbReference type="GO" id="GO:0000793">
    <property type="term" value="C:condensed chromosome"/>
    <property type="evidence" value="ECO:0007669"/>
    <property type="project" value="TreeGrafter"/>
</dbReference>
<dbReference type="Pfam" id="PF01359">
    <property type="entry name" value="Transposase_1"/>
    <property type="match status" value="1"/>
</dbReference>
<dbReference type="GO" id="GO:0015074">
    <property type="term" value="P:DNA integration"/>
    <property type="evidence" value="ECO:0007669"/>
    <property type="project" value="TreeGrafter"/>
</dbReference>
<organism evidence="2 3">
    <name type="scientific">Octopus sinensis</name>
    <name type="common">East Asian common octopus</name>
    <dbReference type="NCBI Taxonomy" id="2607531"/>
    <lineage>
        <taxon>Eukaryota</taxon>
        <taxon>Metazoa</taxon>
        <taxon>Spiralia</taxon>
        <taxon>Lophotrochozoa</taxon>
        <taxon>Mollusca</taxon>
        <taxon>Cephalopoda</taxon>
        <taxon>Coleoidea</taxon>
        <taxon>Octopodiformes</taxon>
        <taxon>Octopoda</taxon>
        <taxon>Incirrata</taxon>
        <taxon>Octopodidae</taxon>
        <taxon>Octopus</taxon>
    </lineage>
</organism>
<accession>A0A6P7SNB7</accession>
<evidence type="ECO:0000259" key="1">
    <source>
        <dbReference type="Pfam" id="PF17906"/>
    </source>
</evidence>
<dbReference type="GO" id="GO:0044774">
    <property type="term" value="P:mitotic DNA integrity checkpoint signaling"/>
    <property type="evidence" value="ECO:0007669"/>
    <property type="project" value="TreeGrafter"/>
</dbReference>
<evidence type="ECO:0000313" key="2">
    <source>
        <dbReference type="Proteomes" id="UP000515154"/>
    </source>
</evidence>
<feature type="domain" description="Mos1 transposase HTH" evidence="1">
    <location>
        <begin position="6"/>
        <end position="53"/>
    </location>
</feature>
<dbReference type="InterPro" id="IPR001888">
    <property type="entry name" value="Transposase_1"/>
</dbReference>
<dbReference type="GO" id="GO:0000014">
    <property type="term" value="F:single-stranded DNA endodeoxyribonuclease activity"/>
    <property type="evidence" value="ECO:0007669"/>
    <property type="project" value="TreeGrafter"/>
</dbReference>
<dbReference type="Gene3D" id="1.10.10.1450">
    <property type="match status" value="1"/>
</dbReference>
<proteinExistence type="predicted"/>
<dbReference type="AlphaFoldDB" id="A0A6P7SNB7"/>
<dbReference type="InterPro" id="IPR041426">
    <property type="entry name" value="Mos1_HTH"/>
</dbReference>
<reference evidence="3" key="1">
    <citation type="submission" date="2025-08" db="UniProtKB">
        <authorList>
            <consortium name="RefSeq"/>
        </authorList>
    </citation>
    <scope>IDENTIFICATION</scope>
</reference>
<dbReference type="Pfam" id="PF17906">
    <property type="entry name" value="HTH_48"/>
    <property type="match status" value="1"/>
</dbReference>
<dbReference type="GO" id="GO:0042800">
    <property type="term" value="F:histone H3K4 methyltransferase activity"/>
    <property type="evidence" value="ECO:0007669"/>
    <property type="project" value="TreeGrafter"/>
</dbReference>
<dbReference type="GO" id="GO:0003690">
    <property type="term" value="F:double-stranded DNA binding"/>
    <property type="evidence" value="ECO:0007669"/>
    <property type="project" value="TreeGrafter"/>
</dbReference>
<dbReference type="InterPro" id="IPR052709">
    <property type="entry name" value="Transposase-MT_Hybrid"/>
</dbReference>
<dbReference type="RefSeq" id="XP_029639770.1">
    <property type="nucleotide sequence ID" value="XM_029783910.1"/>
</dbReference>
<dbReference type="InterPro" id="IPR036397">
    <property type="entry name" value="RNaseH_sf"/>
</dbReference>
<dbReference type="GO" id="GO:0003697">
    <property type="term" value="F:single-stranded DNA binding"/>
    <property type="evidence" value="ECO:0007669"/>
    <property type="project" value="TreeGrafter"/>
</dbReference>
<gene>
    <name evidence="3" type="primary">LOC115214879</name>
</gene>
<evidence type="ECO:0000313" key="3">
    <source>
        <dbReference type="RefSeq" id="XP_029639770.1"/>
    </source>
</evidence>
<dbReference type="GO" id="GO:0031297">
    <property type="term" value="P:replication fork processing"/>
    <property type="evidence" value="ECO:0007669"/>
    <property type="project" value="TreeGrafter"/>
</dbReference>
<dbReference type="Gene3D" id="3.30.420.10">
    <property type="entry name" value="Ribonuclease H-like superfamily/Ribonuclease H"/>
    <property type="match status" value="1"/>
</dbReference>
<dbReference type="KEGG" id="osn:115214879"/>
<dbReference type="GO" id="GO:0006303">
    <property type="term" value="P:double-strand break repair via nonhomologous end joining"/>
    <property type="evidence" value="ECO:0007669"/>
    <property type="project" value="TreeGrafter"/>
</dbReference>
<dbReference type="GO" id="GO:0046975">
    <property type="term" value="F:histone H3K36 methyltransferase activity"/>
    <property type="evidence" value="ECO:0007669"/>
    <property type="project" value="TreeGrafter"/>
</dbReference>
<dbReference type="PANTHER" id="PTHR46060">
    <property type="entry name" value="MARINER MOS1 TRANSPOSASE-LIKE PROTEIN"/>
    <property type="match status" value="1"/>
</dbReference>
<dbReference type="PANTHER" id="PTHR46060:SF2">
    <property type="entry name" value="HISTONE-LYSINE N-METHYLTRANSFERASE SETMAR"/>
    <property type="match status" value="1"/>
</dbReference>
<dbReference type="GO" id="GO:0005634">
    <property type="term" value="C:nucleus"/>
    <property type="evidence" value="ECO:0007669"/>
    <property type="project" value="TreeGrafter"/>
</dbReference>
<protein>
    <submittedName>
        <fullName evidence="3">Histone-lysine N-methyltransferase SETMAR-like</fullName>
    </submittedName>
</protein>